<protein>
    <recommendedName>
        <fullName evidence="1">Reverse transcriptase domain-containing protein</fullName>
    </recommendedName>
</protein>
<dbReference type="AlphaFoldDB" id="A0AAV2R827"/>
<dbReference type="PROSITE" id="PS50878">
    <property type="entry name" value="RT_POL"/>
    <property type="match status" value="1"/>
</dbReference>
<comment type="caution">
    <text evidence="2">The sequence shown here is derived from an EMBL/GenBank/DDBJ whole genome shotgun (WGS) entry which is preliminary data.</text>
</comment>
<feature type="non-terminal residue" evidence="2">
    <location>
        <position position="1"/>
    </location>
</feature>
<dbReference type="InterPro" id="IPR000477">
    <property type="entry name" value="RT_dom"/>
</dbReference>
<dbReference type="InterPro" id="IPR043502">
    <property type="entry name" value="DNA/RNA_pol_sf"/>
</dbReference>
<dbReference type="Proteomes" id="UP001497623">
    <property type="component" value="Unassembled WGS sequence"/>
</dbReference>
<organism evidence="2 3">
    <name type="scientific">Meganyctiphanes norvegica</name>
    <name type="common">Northern krill</name>
    <name type="synonym">Thysanopoda norvegica</name>
    <dbReference type="NCBI Taxonomy" id="48144"/>
    <lineage>
        <taxon>Eukaryota</taxon>
        <taxon>Metazoa</taxon>
        <taxon>Ecdysozoa</taxon>
        <taxon>Arthropoda</taxon>
        <taxon>Crustacea</taxon>
        <taxon>Multicrustacea</taxon>
        <taxon>Malacostraca</taxon>
        <taxon>Eumalacostraca</taxon>
        <taxon>Eucarida</taxon>
        <taxon>Euphausiacea</taxon>
        <taxon>Euphausiidae</taxon>
        <taxon>Meganyctiphanes</taxon>
    </lineage>
</organism>
<dbReference type="PANTHER" id="PTHR33332">
    <property type="entry name" value="REVERSE TRANSCRIPTASE DOMAIN-CONTAINING PROTEIN"/>
    <property type="match status" value="1"/>
</dbReference>
<gene>
    <name evidence="2" type="ORF">MNOR_LOCUS21091</name>
</gene>
<keyword evidence="3" id="KW-1185">Reference proteome</keyword>
<reference evidence="2 3" key="1">
    <citation type="submission" date="2024-05" db="EMBL/GenBank/DDBJ databases">
        <authorList>
            <person name="Wallberg A."/>
        </authorList>
    </citation>
    <scope>NUCLEOTIDE SEQUENCE [LARGE SCALE GENOMIC DNA]</scope>
</reference>
<dbReference type="CDD" id="cd01650">
    <property type="entry name" value="RT_nLTR_like"/>
    <property type="match status" value="1"/>
</dbReference>
<evidence type="ECO:0000313" key="3">
    <source>
        <dbReference type="Proteomes" id="UP001497623"/>
    </source>
</evidence>
<proteinExistence type="predicted"/>
<sequence length="418" mass="48775">EKIVNMRMLNFIDKYNIISSTQFGFRKKLSTETALLSLTDYIHNGLTMKHNVGAIYMDLSKAFDVMNHDILKLKLEHYGFRGNFLNFLMSFVCDRKYFVNVNGLNSKTNTVNIGVPQGSTLGPLLFLLYVNDMKFSSSLLKFVQFADDTTLGYSCKDFYQLQQTLEIEGNKVMEWLLANKLLVNLTKTHVMLFSLKRNIPKLSIKINNSELEEVSETNFLGVQIDNKLNWKAHITHICNKISKSIAILRLVRSIFPRNILKMIYMSLIYSYLNYCNLIWGAAEHGIILPLFKLQKKAIRIITNSYYLEHTEPLFKDHKLLTVYQVYVLNCILFIYKCKKCNLFIEFKGRIKNNSDIHDHNTRRKNLRADIRARLKICQNSCLYFGIEKWNALSSSLKSINSINYFKKQVKHYLIELSK</sequence>
<evidence type="ECO:0000313" key="2">
    <source>
        <dbReference type="EMBL" id="CAL4116998.1"/>
    </source>
</evidence>
<dbReference type="EMBL" id="CAXKWB010016750">
    <property type="protein sequence ID" value="CAL4116998.1"/>
    <property type="molecule type" value="Genomic_DNA"/>
</dbReference>
<name>A0AAV2R827_MEGNR</name>
<dbReference type="GO" id="GO:0071897">
    <property type="term" value="P:DNA biosynthetic process"/>
    <property type="evidence" value="ECO:0007669"/>
    <property type="project" value="UniProtKB-ARBA"/>
</dbReference>
<evidence type="ECO:0000259" key="1">
    <source>
        <dbReference type="PROSITE" id="PS50878"/>
    </source>
</evidence>
<accession>A0AAV2R827</accession>
<dbReference type="Pfam" id="PF00078">
    <property type="entry name" value="RVT_1"/>
    <property type="match status" value="1"/>
</dbReference>
<feature type="domain" description="Reverse transcriptase" evidence="1">
    <location>
        <begin position="1"/>
        <end position="224"/>
    </location>
</feature>
<dbReference type="SUPFAM" id="SSF56672">
    <property type="entry name" value="DNA/RNA polymerases"/>
    <property type="match status" value="1"/>
</dbReference>